<sequence>MPSGQHILTYHPSDAIASNSRMVINLFSGRVKDVKTTIIYTQTANRRD</sequence>
<organism evidence="1 2">
    <name type="scientific">Nostoc flagelliforme CCNUN1</name>
    <dbReference type="NCBI Taxonomy" id="2038116"/>
    <lineage>
        <taxon>Bacteria</taxon>
        <taxon>Bacillati</taxon>
        <taxon>Cyanobacteriota</taxon>
        <taxon>Cyanophyceae</taxon>
        <taxon>Nostocales</taxon>
        <taxon>Nostocaceae</taxon>
        <taxon>Nostoc</taxon>
    </lineage>
</organism>
<name>A0A2K8SK09_9NOSO</name>
<gene>
    <name evidence="1" type="ORF">COO91_01648</name>
</gene>
<dbReference type="AlphaFoldDB" id="A0A2K8SK09"/>
<keyword evidence="2" id="KW-1185">Reference proteome</keyword>
<protein>
    <submittedName>
        <fullName evidence="1">Uncharacterized protein</fullName>
    </submittedName>
</protein>
<reference evidence="1 2" key="1">
    <citation type="submission" date="2017-11" db="EMBL/GenBank/DDBJ databases">
        <title>Complete genome of a free-living desiccation-tolerant cyanobacterium and its photosynthetic adaptation to extreme terrestrial habitat.</title>
        <authorList>
            <person name="Shang J."/>
        </authorList>
    </citation>
    <scope>NUCLEOTIDE SEQUENCE [LARGE SCALE GENOMIC DNA]</scope>
    <source>
        <strain evidence="1 2">CCNUN1</strain>
    </source>
</reference>
<dbReference type="EMBL" id="CP024785">
    <property type="protein sequence ID" value="AUB35757.1"/>
    <property type="molecule type" value="Genomic_DNA"/>
</dbReference>
<evidence type="ECO:0000313" key="1">
    <source>
        <dbReference type="EMBL" id="AUB35757.1"/>
    </source>
</evidence>
<evidence type="ECO:0000313" key="2">
    <source>
        <dbReference type="Proteomes" id="UP000232003"/>
    </source>
</evidence>
<proteinExistence type="predicted"/>
<dbReference type="Proteomes" id="UP000232003">
    <property type="component" value="Chromosome"/>
</dbReference>
<dbReference type="KEGG" id="nfl:COO91_01648"/>
<accession>A0A2K8SK09</accession>